<dbReference type="Proteomes" id="UP000305067">
    <property type="component" value="Unassembled WGS sequence"/>
</dbReference>
<dbReference type="STRING" id="1884261.A0A5C3QR58"/>
<dbReference type="PANTHER" id="PTHR11552:SF78">
    <property type="entry name" value="GLUCOSE-METHANOL-CHOLINE OXIDOREDUCTASE N-TERMINAL DOMAIN-CONTAINING PROTEIN"/>
    <property type="match status" value="1"/>
</dbReference>
<feature type="domain" description="Glucose-methanol-choline oxidoreductase N-terminal" evidence="4">
    <location>
        <begin position="277"/>
        <end position="291"/>
    </location>
</feature>
<dbReference type="InterPro" id="IPR000172">
    <property type="entry name" value="GMC_OxRdtase_N"/>
</dbReference>
<feature type="binding site" evidence="3">
    <location>
        <position position="574"/>
    </location>
    <ligand>
        <name>FAD</name>
        <dbReference type="ChEBI" id="CHEBI:57692"/>
    </ligand>
</feature>
<dbReference type="Gene3D" id="3.30.560.10">
    <property type="entry name" value="Glucose Oxidase, domain 3"/>
    <property type="match status" value="1"/>
</dbReference>
<reference evidence="5 6" key="1">
    <citation type="journal article" date="2019" name="Nat. Ecol. Evol.">
        <title>Megaphylogeny resolves global patterns of mushroom evolution.</title>
        <authorList>
            <person name="Varga T."/>
            <person name="Krizsan K."/>
            <person name="Foldi C."/>
            <person name="Dima B."/>
            <person name="Sanchez-Garcia M."/>
            <person name="Sanchez-Ramirez S."/>
            <person name="Szollosi G.J."/>
            <person name="Szarkandi J.G."/>
            <person name="Papp V."/>
            <person name="Albert L."/>
            <person name="Andreopoulos W."/>
            <person name="Angelini C."/>
            <person name="Antonin V."/>
            <person name="Barry K.W."/>
            <person name="Bougher N.L."/>
            <person name="Buchanan P."/>
            <person name="Buyck B."/>
            <person name="Bense V."/>
            <person name="Catcheside P."/>
            <person name="Chovatia M."/>
            <person name="Cooper J."/>
            <person name="Damon W."/>
            <person name="Desjardin D."/>
            <person name="Finy P."/>
            <person name="Geml J."/>
            <person name="Haridas S."/>
            <person name="Hughes K."/>
            <person name="Justo A."/>
            <person name="Karasinski D."/>
            <person name="Kautmanova I."/>
            <person name="Kiss B."/>
            <person name="Kocsube S."/>
            <person name="Kotiranta H."/>
            <person name="LaButti K.M."/>
            <person name="Lechner B.E."/>
            <person name="Liimatainen K."/>
            <person name="Lipzen A."/>
            <person name="Lukacs Z."/>
            <person name="Mihaltcheva S."/>
            <person name="Morgado L.N."/>
            <person name="Niskanen T."/>
            <person name="Noordeloos M.E."/>
            <person name="Ohm R.A."/>
            <person name="Ortiz-Santana B."/>
            <person name="Ovrebo C."/>
            <person name="Racz N."/>
            <person name="Riley R."/>
            <person name="Savchenko A."/>
            <person name="Shiryaev A."/>
            <person name="Soop K."/>
            <person name="Spirin V."/>
            <person name="Szebenyi C."/>
            <person name="Tomsovsky M."/>
            <person name="Tulloss R.E."/>
            <person name="Uehling J."/>
            <person name="Grigoriev I.V."/>
            <person name="Vagvolgyi C."/>
            <person name="Papp T."/>
            <person name="Martin F.M."/>
            <person name="Miettinen O."/>
            <person name="Hibbett D.S."/>
            <person name="Nagy L.G."/>
        </authorList>
    </citation>
    <scope>NUCLEOTIDE SEQUENCE [LARGE SCALE GENOMIC DNA]</scope>
    <source>
        <strain evidence="5 6">CBS 309.79</strain>
    </source>
</reference>
<dbReference type="SUPFAM" id="SSF54373">
    <property type="entry name" value="FAD-linked reductases, C-terminal domain"/>
    <property type="match status" value="1"/>
</dbReference>
<name>A0A5C3QR58_9AGAR</name>
<feature type="binding site" evidence="3">
    <location>
        <begin position="540"/>
        <end position="541"/>
    </location>
    <ligand>
        <name>FAD</name>
        <dbReference type="ChEBI" id="CHEBI:57692"/>
    </ligand>
</feature>
<gene>
    <name evidence="5" type="ORF">BDV98DRAFT_563991</name>
</gene>
<evidence type="ECO:0000313" key="5">
    <source>
        <dbReference type="EMBL" id="TFL03300.1"/>
    </source>
</evidence>
<dbReference type="PANTHER" id="PTHR11552">
    <property type="entry name" value="GLUCOSE-METHANOL-CHOLINE GMC OXIDOREDUCTASE"/>
    <property type="match status" value="1"/>
</dbReference>
<comment type="cofactor">
    <cofactor evidence="1 3">
        <name>FAD</name>
        <dbReference type="ChEBI" id="CHEBI:57692"/>
    </cofactor>
</comment>
<proteinExistence type="inferred from homology"/>
<keyword evidence="3" id="KW-0285">Flavoprotein</keyword>
<dbReference type="InterPro" id="IPR036188">
    <property type="entry name" value="FAD/NAD-bd_sf"/>
</dbReference>
<dbReference type="PROSITE" id="PS00624">
    <property type="entry name" value="GMC_OXRED_2"/>
    <property type="match status" value="1"/>
</dbReference>
<accession>A0A5C3QR58</accession>
<keyword evidence="6" id="KW-1185">Reference proteome</keyword>
<dbReference type="GO" id="GO:0016614">
    <property type="term" value="F:oxidoreductase activity, acting on CH-OH group of donors"/>
    <property type="evidence" value="ECO:0007669"/>
    <property type="project" value="InterPro"/>
</dbReference>
<keyword evidence="3" id="KW-0274">FAD</keyword>
<dbReference type="InterPro" id="IPR012132">
    <property type="entry name" value="GMC_OxRdtase"/>
</dbReference>
<dbReference type="GO" id="GO:0050660">
    <property type="term" value="F:flavin adenine dinucleotide binding"/>
    <property type="evidence" value="ECO:0007669"/>
    <property type="project" value="InterPro"/>
</dbReference>
<evidence type="ECO:0000256" key="1">
    <source>
        <dbReference type="ARBA" id="ARBA00001974"/>
    </source>
</evidence>
<feature type="binding site" evidence="3">
    <location>
        <position position="230"/>
    </location>
    <ligand>
        <name>FAD</name>
        <dbReference type="ChEBI" id="CHEBI:57692"/>
    </ligand>
</feature>
<dbReference type="Pfam" id="PF05199">
    <property type="entry name" value="GMC_oxred_C"/>
    <property type="match status" value="1"/>
</dbReference>
<dbReference type="InterPro" id="IPR007867">
    <property type="entry name" value="GMC_OxRtase_C"/>
</dbReference>
<comment type="similarity">
    <text evidence="2">Belongs to the GMC oxidoreductase family.</text>
</comment>
<dbReference type="PIRSF" id="PIRSF000137">
    <property type="entry name" value="Alcohol_oxidase"/>
    <property type="match status" value="1"/>
</dbReference>
<dbReference type="SUPFAM" id="SSF51905">
    <property type="entry name" value="FAD/NAD(P)-binding domain"/>
    <property type="match status" value="1"/>
</dbReference>
<evidence type="ECO:0000256" key="3">
    <source>
        <dbReference type="PIRSR" id="PIRSR000137-2"/>
    </source>
</evidence>
<dbReference type="EMBL" id="ML178820">
    <property type="protein sequence ID" value="TFL03300.1"/>
    <property type="molecule type" value="Genomic_DNA"/>
</dbReference>
<protein>
    <recommendedName>
        <fullName evidence="4">Glucose-methanol-choline oxidoreductase N-terminal domain-containing protein</fullName>
    </recommendedName>
</protein>
<dbReference type="AlphaFoldDB" id="A0A5C3QR58"/>
<sequence>MTADYDIIFAGGGTCACVAASRLAAAAPNLRILLIEAGKHTKGLPEVVQPGRFPIHLAPSSSTLTFHVGDTSEHIGGRSIVVPIAHCVGGGSSINVSMYTRAAASDYNEWETVHGNSGWGFTDLLPLAERLETYQIDPNASLHGADGPIKVSYGSMKTNLGEQFLDMTPLYDKSRSCTGDVNDFSTVNAFGRWPKYIDQARGMRSDVVHNYIYNNDAVNKNIHILEKARVKRVIFEGTRAVGVEWVAELPPDIDSLGRRGQQVNVVRCSKMVVVSAGALGTPTILERSGIGSSDLLRKFDIEVLVDLPGVGENYMDHNGAFFPVIAADDLDSLDDMFQPDAKPSLAELFQKWEQDGSTMLGHNGIDAGIKFRPTLEELKAIGPDFTTRWENYFANAPDKPVLWMGPISAAFYVAREPGSTTKYFTMKYFVEYPISVGHAHITSSEDPHAPLDFHPAFLESPADLALLRFAYKKAREWSRRIRLFRGEHAAGHPFFPPNSSARIVASKEGPFAIDEPDLVYSAEDDAAIDEFTRRIVTTTWHSLGTCAMKPRDKKGVVDSALNVYGVQGLKVADGSICPSNVSANTSNTVMIIGEKAAMIIASELGIEM</sequence>
<organism evidence="5 6">
    <name type="scientific">Pterulicium gracile</name>
    <dbReference type="NCBI Taxonomy" id="1884261"/>
    <lineage>
        <taxon>Eukaryota</taxon>
        <taxon>Fungi</taxon>
        <taxon>Dikarya</taxon>
        <taxon>Basidiomycota</taxon>
        <taxon>Agaricomycotina</taxon>
        <taxon>Agaricomycetes</taxon>
        <taxon>Agaricomycetidae</taxon>
        <taxon>Agaricales</taxon>
        <taxon>Pleurotineae</taxon>
        <taxon>Pterulaceae</taxon>
        <taxon>Pterulicium</taxon>
    </lineage>
</organism>
<evidence type="ECO:0000256" key="2">
    <source>
        <dbReference type="ARBA" id="ARBA00010790"/>
    </source>
</evidence>
<evidence type="ECO:0000259" key="4">
    <source>
        <dbReference type="PROSITE" id="PS00624"/>
    </source>
</evidence>
<dbReference type="Pfam" id="PF00732">
    <property type="entry name" value="GMC_oxred_N"/>
    <property type="match status" value="1"/>
</dbReference>
<dbReference type="OrthoDB" id="269227at2759"/>
<evidence type="ECO:0000313" key="6">
    <source>
        <dbReference type="Proteomes" id="UP000305067"/>
    </source>
</evidence>
<dbReference type="Gene3D" id="3.50.50.60">
    <property type="entry name" value="FAD/NAD(P)-binding domain"/>
    <property type="match status" value="1"/>
</dbReference>